<dbReference type="EMBL" id="KN818244">
    <property type="protein sequence ID" value="KIL65100.1"/>
    <property type="molecule type" value="Genomic_DNA"/>
</dbReference>
<evidence type="ECO:0000256" key="1">
    <source>
        <dbReference type="SAM" id="MobiDB-lite"/>
    </source>
</evidence>
<feature type="region of interest" description="Disordered" evidence="1">
    <location>
        <begin position="22"/>
        <end position="64"/>
    </location>
</feature>
<protein>
    <submittedName>
        <fullName evidence="2">Uncharacterized protein</fullName>
    </submittedName>
</protein>
<feature type="compositionally biased region" description="Low complexity" evidence="1">
    <location>
        <begin position="30"/>
        <end position="56"/>
    </location>
</feature>
<dbReference type="Proteomes" id="UP000054549">
    <property type="component" value="Unassembled WGS sequence"/>
</dbReference>
<evidence type="ECO:0000313" key="3">
    <source>
        <dbReference type="Proteomes" id="UP000054549"/>
    </source>
</evidence>
<sequence>MSHLIFRNREELPTVRRERVNARLSHFDNSKPSNHSNSPNVSDPSTTTSKTSKTSKLQPPPFQI</sequence>
<name>A0A0C2SPF1_AMAMK</name>
<dbReference type="AlphaFoldDB" id="A0A0C2SPF1"/>
<dbReference type="HOGENOM" id="CLU_2867192_0_0_1"/>
<evidence type="ECO:0000313" key="2">
    <source>
        <dbReference type="EMBL" id="KIL65100.1"/>
    </source>
</evidence>
<dbReference type="InParanoid" id="A0A0C2SPF1"/>
<reference evidence="2 3" key="1">
    <citation type="submission" date="2014-04" db="EMBL/GenBank/DDBJ databases">
        <title>Evolutionary Origins and Diversification of the Mycorrhizal Mutualists.</title>
        <authorList>
            <consortium name="DOE Joint Genome Institute"/>
            <consortium name="Mycorrhizal Genomics Consortium"/>
            <person name="Kohler A."/>
            <person name="Kuo A."/>
            <person name="Nagy L.G."/>
            <person name="Floudas D."/>
            <person name="Copeland A."/>
            <person name="Barry K.W."/>
            <person name="Cichocki N."/>
            <person name="Veneault-Fourrey C."/>
            <person name="LaButti K."/>
            <person name="Lindquist E.A."/>
            <person name="Lipzen A."/>
            <person name="Lundell T."/>
            <person name="Morin E."/>
            <person name="Murat C."/>
            <person name="Riley R."/>
            <person name="Ohm R."/>
            <person name="Sun H."/>
            <person name="Tunlid A."/>
            <person name="Henrissat B."/>
            <person name="Grigoriev I.V."/>
            <person name="Hibbett D.S."/>
            <person name="Martin F."/>
        </authorList>
    </citation>
    <scope>NUCLEOTIDE SEQUENCE [LARGE SCALE GENOMIC DNA]</scope>
    <source>
        <strain evidence="2 3">Koide BX008</strain>
    </source>
</reference>
<keyword evidence="3" id="KW-1185">Reference proteome</keyword>
<proteinExistence type="predicted"/>
<accession>A0A0C2SPF1</accession>
<organism evidence="2 3">
    <name type="scientific">Amanita muscaria (strain Koide BX008)</name>
    <dbReference type="NCBI Taxonomy" id="946122"/>
    <lineage>
        <taxon>Eukaryota</taxon>
        <taxon>Fungi</taxon>
        <taxon>Dikarya</taxon>
        <taxon>Basidiomycota</taxon>
        <taxon>Agaricomycotina</taxon>
        <taxon>Agaricomycetes</taxon>
        <taxon>Agaricomycetidae</taxon>
        <taxon>Agaricales</taxon>
        <taxon>Pluteineae</taxon>
        <taxon>Amanitaceae</taxon>
        <taxon>Amanita</taxon>
    </lineage>
</organism>
<gene>
    <name evidence="2" type="ORF">M378DRAFT_542557</name>
</gene>